<reference evidence="2" key="2">
    <citation type="submission" date="2015-01" db="EMBL/GenBank/DDBJ databases">
        <title>Evolutionary Origins and Diversification of the Mycorrhizal Mutualists.</title>
        <authorList>
            <consortium name="DOE Joint Genome Institute"/>
            <consortium name="Mycorrhizal Genomics Consortium"/>
            <person name="Kohler A."/>
            <person name="Kuo A."/>
            <person name="Nagy L.G."/>
            <person name="Floudas D."/>
            <person name="Copeland A."/>
            <person name="Barry K.W."/>
            <person name="Cichocki N."/>
            <person name="Veneault-Fourrey C."/>
            <person name="LaButti K."/>
            <person name="Lindquist E.A."/>
            <person name="Lipzen A."/>
            <person name="Lundell T."/>
            <person name="Morin E."/>
            <person name="Murat C."/>
            <person name="Riley R."/>
            <person name="Ohm R."/>
            <person name="Sun H."/>
            <person name="Tunlid A."/>
            <person name="Henrissat B."/>
            <person name="Grigoriev I.V."/>
            <person name="Hibbett D.S."/>
            <person name="Martin F."/>
        </authorList>
    </citation>
    <scope>NUCLEOTIDE SEQUENCE [LARGE SCALE GENOMIC DNA]</scope>
    <source>
        <strain evidence="2">h7</strain>
    </source>
</reference>
<dbReference type="HOGENOM" id="CLU_021108_6_1_1"/>
<keyword evidence="2" id="KW-1185">Reference proteome</keyword>
<reference evidence="1 2" key="1">
    <citation type="submission" date="2014-04" db="EMBL/GenBank/DDBJ databases">
        <authorList>
            <consortium name="DOE Joint Genome Institute"/>
            <person name="Kuo A."/>
            <person name="Gay G."/>
            <person name="Dore J."/>
            <person name="Kohler A."/>
            <person name="Nagy L.G."/>
            <person name="Floudas D."/>
            <person name="Copeland A."/>
            <person name="Barry K.W."/>
            <person name="Cichocki N."/>
            <person name="Veneault-Fourrey C."/>
            <person name="LaButti K."/>
            <person name="Lindquist E.A."/>
            <person name="Lipzen A."/>
            <person name="Lundell T."/>
            <person name="Morin E."/>
            <person name="Murat C."/>
            <person name="Sun H."/>
            <person name="Tunlid A."/>
            <person name="Henrissat B."/>
            <person name="Grigoriev I.V."/>
            <person name="Hibbett D.S."/>
            <person name="Martin F."/>
            <person name="Nordberg H.P."/>
            <person name="Cantor M.N."/>
            <person name="Hua S.X."/>
        </authorList>
    </citation>
    <scope>NUCLEOTIDE SEQUENCE [LARGE SCALE GENOMIC DNA]</scope>
    <source>
        <strain evidence="2">h7</strain>
    </source>
</reference>
<dbReference type="STRING" id="686832.A0A0C3BQ77"/>
<evidence type="ECO:0000313" key="1">
    <source>
        <dbReference type="EMBL" id="KIM38805.1"/>
    </source>
</evidence>
<accession>A0A0C3BQ77</accession>
<dbReference type="EMBL" id="KN831788">
    <property type="protein sequence ID" value="KIM38805.1"/>
    <property type="molecule type" value="Genomic_DNA"/>
</dbReference>
<evidence type="ECO:0000313" key="2">
    <source>
        <dbReference type="Proteomes" id="UP000053424"/>
    </source>
</evidence>
<dbReference type="AlphaFoldDB" id="A0A0C3BQ77"/>
<proteinExistence type="predicted"/>
<gene>
    <name evidence="1" type="ORF">M413DRAFT_447516</name>
</gene>
<protein>
    <submittedName>
        <fullName evidence="1">Uncharacterized protein</fullName>
    </submittedName>
</protein>
<organism evidence="1 2">
    <name type="scientific">Hebeloma cylindrosporum</name>
    <dbReference type="NCBI Taxonomy" id="76867"/>
    <lineage>
        <taxon>Eukaryota</taxon>
        <taxon>Fungi</taxon>
        <taxon>Dikarya</taxon>
        <taxon>Basidiomycota</taxon>
        <taxon>Agaricomycotina</taxon>
        <taxon>Agaricomycetes</taxon>
        <taxon>Agaricomycetidae</taxon>
        <taxon>Agaricales</taxon>
        <taxon>Agaricineae</taxon>
        <taxon>Hymenogastraceae</taxon>
        <taxon>Hebeloma</taxon>
    </lineage>
</organism>
<dbReference type="Proteomes" id="UP000053424">
    <property type="component" value="Unassembled WGS sequence"/>
</dbReference>
<sequence length="423" mass="46849">MGSTEEIQPRNVDMAITSPTTAHINIRKTFPNLTLAEWDIVYYALALKGRGSPIHAPNPPMEQSIQYRKGGYSIGDVILFNIQGFVDFHFNTCVPADSPLNGHPDDIPPGYSPLFPPLDPANVREDAPFKGHTVLDGRSVRTFQLPGHSPGITFDAVAEEMAILTIPDGVISRDVIDVSCFRKYIAANAVGWYKFVNEVGDRFATNGDLRIVVGWDHCSSWSRVATSSVIVRIPDDTTTSTGSSACFNMGYTAGGRGVLHFMVDNEIVQDPEGIIYQNQTVFLRTLNISVCDDIWCKLAEDFRPHIDPYMRPLPDGATFNWKSRSIAMHPANGINALLLEQKPHAKFAITQDSDWISVLKPDDASLPSANELLSRILEVYHICEEDGVVFLEYKPAVLYRTYLKHDHDISRGNGEDTPAGDLS</sequence>
<dbReference type="OrthoDB" id="3222453at2759"/>
<name>A0A0C3BQ77_HEBCY</name>